<evidence type="ECO:0000259" key="16">
    <source>
        <dbReference type="PROSITE" id="PS51058"/>
    </source>
</evidence>
<dbReference type="Proteomes" id="UP001652581">
    <property type="component" value="Chromosome 11"/>
</dbReference>
<evidence type="ECO:0000256" key="3">
    <source>
        <dbReference type="ARBA" id="ARBA00022454"/>
    </source>
</evidence>
<dbReference type="InterPro" id="IPR040175">
    <property type="entry name" value="TET1/2/3"/>
</dbReference>
<comment type="function">
    <text evidence="13">Dioxygenase that catalyzes the conversion of the modified genomic base 5-methylcytosine (5mC) into 5-hydroxymethylcytosine (5hmC) and plays a key role in epigenetic chromatin reprogramming during embryonic development.</text>
</comment>
<keyword evidence="8 13" id="KW-0560">Oxidoreductase</keyword>
<feature type="compositionally biased region" description="Polar residues" evidence="15">
    <location>
        <begin position="1129"/>
        <end position="1142"/>
    </location>
</feature>
<dbReference type="InterPro" id="IPR024779">
    <property type="entry name" value="2OGFeDO_JBP1/TET_oxygenase_dom"/>
</dbReference>
<keyword evidence="14" id="KW-0175">Coiled coil</keyword>
<feature type="compositionally biased region" description="Polar residues" evidence="15">
    <location>
        <begin position="1963"/>
        <end position="1978"/>
    </location>
</feature>
<evidence type="ECO:0000256" key="11">
    <source>
        <dbReference type="ARBA" id="ARBA00049431"/>
    </source>
</evidence>
<name>A0A6J0AT73_VICPA</name>
<evidence type="ECO:0000256" key="10">
    <source>
        <dbReference type="ARBA" id="ARBA00047840"/>
    </source>
</evidence>
<feature type="region of interest" description="Disordered" evidence="15">
    <location>
        <begin position="1936"/>
        <end position="2016"/>
    </location>
</feature>
<proteinExistence type="inferred from homology"/>
<dbReference type="PANTHER" id="PTHR23358:SF2">
    <property type="entry name" value="METHYLCYTOSINE DIOXYGENASE TET1"/>
    <property type="match status" value="1"/>
</dbReference>
<comment type="cofactor">
    <cofactor evidence="13">
        <name>Fe(2+)</name>
        <dbReference type="ChEBI" id="CHEBI:29033"/>
    </cofactor>
    <text evidence="13">Binds 1 Fe(2+) ion per subunit.</text>
</comment>
<feature type="region of interest" description="Disordered" evidence="15">
    <location>
        <begin position="1"/>
        <end position="42"/>
    </location>
</feature>
<evidence type="ECO:0000256" key="4">
    <source>
        <dbReference type="ARBA" id="ARBA00022723"/>
    </source>
</evidence>
<feature type="region of interest" description="Disordered" evidence="15">
    <location>
        <begin position="1122"/>
        <end position="1175"/>
    </location>
</feature>
<accession>A0A6J0AT73</accession>
<evidence type="ECO:0000256" key="1">
    <source>
        <dbReference type="ARBA" id="ARBA00004286"/>
    </source>
</evidence>
<protein>
    <recommendedName>
        <fullName evidence="13">Methylcytosine dioxygenase TET</fullName>
        <ecNumber evidence="13">1.14.11.80</ecNumber>
    </recommendedName>
</protein>
<comment type="catalytic activity">
    <reaction evidence="11 13">
        <text>a 5-hydroxymethyl-2'-deoxycytidine in DNA + 2-oxoglutarate + O2 = a 5-formyl-2'-deoxycytidine in DNA + succinate + CO2 + H2O</text>
        <dbReference type="Rhea" id="RHEA:53828"/>
        <dbReference type="Rhea" id="RHEA-COMP:13315"/>
        <dbReference type="Rhea" id="RHEA-COMP:13656"/>
        <dbReference type="ChEBI" id="CHEBI:15377"/>
        <dbReference type="ChEBI" id="CHEBI:15379"/>
        <dbReference type="ChEBI" id="CHEBI:16526"/>
        <dbReference type="ChEBI" id="CHEBI:16810"/>
        <dbReference type="ChEBI" id="CHEBI:30031"/>
        <dbReference type="ChEBI" id="CHEBI:136731"/>
        <dbReference type="ChEBI" id="CHEBI:137731"/>
        <dbReference type="EC" id="1.14.11.80"/>
    </reaction>
</comment>
<evidence type="ECO:0000256" key="2">
    <source>
        <dbReference type="ARBA" id="ARBA00007502"/>
    </source>
</evidence>
<dbReference type="SMART" id="SM01333">
    <property type="entry name" value="Tet_JBP"/>
    <property type="match status" value="1"/>
</dbReference>
<dbReference type="EC" id="1.14.11.80" evidence="13"/>
<dbReference type="InterPro" id="IPR046942">
    <property type="entry name" value="TET_oxygenase"/>
</dbReference>
<dbReference type="GeneID" id="102542409"/>
<organism evidence="17 18">
    <name type="scientific">Vicugna pacos</name>
    <name type="common">Alpaca</name>
    <name type="synonym">Lama pacos</name>
    <dbReference type="NCBI Taxonomy" id="30538"/>
    <lineage>
        <taxon>Eukaryota</taxon>
        <taxon>Metazoa</taxon>
        <taxon>Chordata</taxon>
        <taxon>Craniata</taxon>
        <taxon>Vertebrata</taxon>
        <taxon>Euteleostomi</taxon>
        <taxon>Mammalia</taxon>
        <taxon>Eutheria</taxon>
        <taxon>Laurasiatheria</taxon>
        <taxon>Artiodactyla</taxon>
        <taxon>Tylopoda</taxon>
        <taxon>Camelidae</taxon>
        <taxon>Vicugna</taxon>
    </lineage>
</organism>
<dbReference type="Pfam" id="PF02008">
    <property type="entry name" value="zf-CXXC"/>
    <property type="match status" value="1"/>
</dbReference>
<feature type="compositionally biased region" description="Low complexity" evidence="15">
    <location>
        <begin position="905"/>
        <end position="915"/>
    </location>
</feature>
<evidence type="ECO:0000256" key="5">
    <source>
        <dbReference type="ARBA" id="ARBA00022771"/>
    </source>
</evidence>
<keyword evidence="9 13" id="KW-0408">Iron</keyword>
<comment type="catalytic activity">
    <reaction evidence="10 13">
        <text>a 5-formyl-2'-deoxycytidine in DNA + 2-oxoglutarate + O2 = a 5-carboxyl-2'-deoxycytidine in DNA + succinate + CO2 + H(+)</text>
        <dbReference type="Rhea" id="RHEA:53832"/>
        <dbReference type="Rhea" id="RHEA-COMP:13656"/>
        <dbReference type="Rhea" id="RHEA-COMP:13657"/>
        <dbReference type="ChEBI" id="CHEBI:15378"/>
        <dbReference type="ChEBI" id="CHEBI:15379"/>
        <dbReference type="ChEBI" id="CHEBI:16526"/>
        <dbReference type="ChEBI" id="CHEBI:16810"/>
        <dbReference type="ChEBI" id="CHEBI:30031"/>
        <dbReference type="ChEBI" id="CHEBI:137731"/>
        <dbReference type="ChEBI" id="CHEBI:137732"/>
        <dbReference type="EC" id="1.14.11.80"/>
    </reaction>
</comment>
<feature type="region of interest" description="Disordered" evidence="15">
    <location>
        <begin position="903"/>
        <end position="927"/>
    </location>
</feature>
<dbReference type="GO" id="GO:0051213">
    <property type="term" value="F:dioxygenase activity"/>
    <property type="evidence" value="ECO:0007669"/>
    <property type="project" value="UniProtKB-KW"/>
</dbReference>
<feature type="compositionally biased region" description="Acidic residues" evidence="15">
    <location>
        <begin position="1990"/>
        <end position="2009"/>
    </location>
</feature>
<comment type="similarity">
    <text evidence="2 13">Belongs to the TET family.</text>
</comment>
<evidence type="ECO:0000256" key="9">
    <source>
        <dbReference type="ARBA" id="ARBA00023004"/>
    </source>
</evidence>
<evidence type="ECO:0000256" key="7">
    <source>
        <dbReference type="ARBA" id="ARBA00022964"/>
    </source>
</evidence>
<feature type="compositionally biased region" description="Basic residues" evidence="15">
    <location>
        <begin position="21"/>
        <end position="30"/>
    </location>
</feature>
<evidence type="ECO:0000256" key="15">
    <source>
        <dbReference type="SAM" id="MobiDB-lite"/>
    </source>
</evidence>
<gene>
    <name evidence="18" type="primary">TET1</name>
</gene>
<dbReference type="PROSITE" id="PS51058">
    <property type="entry name" value="ZF_CXXC"/>
    <property type="match status" value="1"/>
</dbReference>
<keyword evidence="7 13" id="KW-0223">Dioxygenase</keyword>
<comment type="cofactor">
    <cofactor evidence="13">
        <name>Zn(2+)</name>
        <dbReference type="ChEBI" id="CHEBI:29105"/>
    </cofactor>
    <text evidence="13">The zinc ions have a structural role.</text>
</comment>
<dbReference type="Pfam" id="PF12851">
    <property type="entry name" value="Tet_JBP"/>
    <property type="match status" value="1"/>
</dbReference>
<feature type="region of interest" description="Disordered" evidence="15">
    <location>
        <begin position="847"/>
        <end position="879"/>
    </location>
</feature>
<keyword evidence="6 13" id="KW-0862">Zinc</keyword>
<keyword evidence="3" id="KW-0158">Chromosome</keyword>
<feature type="compositionally biased region" description="Basic residues" evidence="15">
    <location>
        <begin position="1"/>
        <end position="12"/>
    </location>
</feature>
<sequence>MSRSRHARPSKLVRREDLNKKKNNQLKKGSKPANKNVASVKTVSPGKLKQLIQERDVKKKTEPKLPVPVRSLLTRAGAARMNLDRTEVLFQNPESLTCNGFTMALRSTSLSRRLSQPPVVIAKPKKVPPPKNLGKQHECDYKVLTDMGGKHSENDSVPVQNPSIPPDIENLIGIQSVSLIKNESLERTQSWSQSVENSKINISAHSGPAAEILSGSLEGTHGGEGLFSKETLNGISDSPRMFVQDTLCVPLLQRAALKVTSEGNPSIQLEDLGSRVESLKLSDSHLDPIKSEHDCCPTSSFNKVIPELDLRNCLSIGGSIYPTSLIKLLLAGSEQETLGAKPDHQEILKATPDQQEVPDATPILGQALNAVPHQWEVPGANPVHGEPLGETPDPPERPGAILVQGEVFGATLDQHVLGMGNGTASDPPIFLSAPLNPTTTYNALPEWPELQSTVSSGLEVQGAMQILPLGSGHTPQPSSNSEISSVPPVMAMSNTENEKQVHISFLQANTQGFMLAPERGLHHAPQGIAQLSQVSPSKLEGGSSQISTTSMVEINTTVVSRPVSFASTSSSPSYTTLLPTLEKKKRKRCGVCEPCQQKTNCGECTYCKNRKNSHQICKKRKCEELKKKPSVIVPLEVIKENKRPQREKKPKVLKVDFDNKPVNGPKSESMEYSSCGHEEEQRLEVSSFPIENVTKNEESMTGIEVEKWTQNKKSHLTDHVKGEFKAIVTEAENLKNSEDDRKKVLLTDLLEPQKLFAQTIRNGIKNVHYLPTESNLSFKNLSIEELGKAFENNPYKFLKGTTNHNNAMSSIAPSESCDHLKGRSNVFVFHKPGFNCKSFPDPANFNLNSHTSIHNESDQPKSLEKITNREPKEGPTLQPSLLSLMKDRRLTLEQVVAIEALTQLSEAPSENSSPSKSEKDEETEQRTASLLNSCKAILYSVRKDFQDPNLQGEPQNLHHCQSLQKQSSCNTLVFNGQNIISKSHNSSPSDQASTKAQEYSTITNSVSLTIPNSNASKTDTNKNVAQGRITLGSSKNLHQLATTANKSGYCNQSLDRSNKLDSKDDPLCQDTVHSKVEEDVATQLTQLASIIKFNYIKAEDKKVESTSTNPVACNVQQNCSQEKDKIQQKPPSSVQNNHGSSITKQKNTTQKKTKSTPSRDRRKKKPAVISCQENDRKRQEQLSYEYSKLHDIWIASKFQRFGQFGPHDFPILLGKIPPLTKVWKPLTQTSSPLEPKKVFPPLTQIKFERYYPELAQEKMKVEPLDSLPIVELKTESNGQAFTENAYTQVQPTVNVNQKAHPLFQPSSPTNQCANMMAGDDQTQFQQDVKDQFMHQRLPTLPGISHETPLPDPAQILRKLNVVCSGGITVVSTKTEEDVCSSTVGASEFSLIDNAQKSFNDYAMNFFTDPTKTLVSATKDADLPNCNCLDRVIQKDKGPYYTHLGAGPSVAAVREIMENRYGQKGNAIRIEIVVYTGKEGKTSHGCPIAKWVLRRSSDEEKVLCLVRQRTGHHCPTAVMVVLIMVWDGIPLPMADRLYSELTGNLKSYNGHPTDRRCTLNESRTCTCQGTDPETCGASFSFGCSWSMYFNGCKFGRSPSPRRFRIDPSSPLHHYYERITKGRNPERRYMKPEPICPEHEAMEKNLEDNLQSLATELAPIYKQYAPVAYHNQVAYEHVARECRLGSKDGRPFSGVTACLDFCAHPHRDIHNMNNGSTVVCTLTREDNRSLGFIPQDEQLHVLPLYKLSDTDEFGSREGMEAKIKSGAIEVLTPRPKKRRRFTQPVPRSGKKRAAMMTEVLAHKIRAVEKKFIPRIKRKNNLMTNNSKASSLPLFGSKTETLQPEIKSETEPHLIFKSSDNTKIYSPTPFIPHPVKEANLAPGFSWCPKTASITTAPFKNDASVSYGFSEKGSNPHCTVPSARHSGANVAAGECTGFAQPGEMVPLPTLSTPMTDSLGYSEPPTGPSEQLTSNQPNQQPPFITSPHELASSLVEEDEQHSEADEPLSDDPLSDDPLSPAEEKLPHIEEYWSDSEHIFLDANIGGVAIAPSHGSVLIECARRELHATTPVEHPNRNHPTRLSLVFYQHKNLNKPQHGFELNKIKFEAKEAKNKKTKASEQKDQAANEGPELFPEVNEFNQIPSHKALTLTHDNVVTVSPYALTHVAGPYNHWV</sequence>
<evidence type="ECO:0000313" key="18">
    <source>
        <dbReference type="RefSeq" id="XP_015102188.2"/>
    </source>
</evidence>
<evidence type="ECO:0000256" key="14">
    <source>
        <dbReference type="SAM" id="Coils"/>
    </source>
</evidence>
<keyword evidence="4 13" id="KW-0479">Metal-binding</keyword>
<evidence type="ECO:0000256" key="8">
    <source>
        <dbReference type="ARBA" id="ARBA00023002"/>
    </source>
</evidence>
<evidence type="ECO:0000256" key="13">
    <source>
        <dbReference type="RuleBase" id="RU367064"/>
    </source>
</evidence>
<comment type="catalytic activity">
    <reaction evidence="13">
        <text>a 5-methyl-2'-deoxycytidine in DNA + 2-oxoglutarate + O2 = a 5-hydroxymethyl-2'-deoxycytidine in DNA + succinate + CO2</text>
        <dbReference type="Rhea" id="RHEA:52636"/>
        <dbReference type="Rhea" id="RHEA-COMP:11370"/>
        <dbReference type="Rhea" id="RHEA-COMP:13315"/>
        <dbReference type="ChEBI" id="CHEBI:15379"/>
        <dbReference type="ChEBI" id="CHEBI:16526"/>
        <dbReference type="ChEBI" id="CHEBI:16810"/>
        <dbReference type="ChEBI" id="CHEBI:30031"/>
        <dbReference type="ChEBI" id="CHEBI:85454"/>
        <dbReference type="ChEBI" id="CHEBI:136731"/>
        <dbReference type="EC" id="1.14.11.80"/>
    </reaction>
</comment>
<evidence type="ECO:0000313" key="17">
    <source>
        <dbReference type="Proteomes" id="UP001652581"/>
    </source>
</evidence>
<evidence type="ECO:0000256" key="12">
    <source>
        <dbReference type="PROSITE-ProRule" id="PRU00509"/>
    </source>
</evidence>
<comment type="subcellular location">
    <subcellularLocation>
        <location evidence="1">Chromosome</location>
    </subcellularLocation>
</comment>
<dbReference type="InterPro" id="IPR002857">
    <property type="entry name" value="Znf_CXXC"/>
</dbReference>
<dbReference type="RefSeq" id="XP_015102188.2">
    <property type="nucleotide sequence ID" value="XM_015246702.3"/>
</dbReference>
<feature type="compositionally biased region" description="Basic residues" evidence="15">
    <location>
        <begin position="1149"/>
        <end position="1166"/>
    </location>
</feature>
<feature type="domain" description="CXXC-type" evidence="16">
    <location>
        <begin position="582"/>
        <end position="623"/>
    </location>
</feature>
<reference evidence="18" key="1">
    <citation type="submission" date="2025-08" db="UniProtKB">
        <authorList>
            <consortium name="RefSeq"/>
        </authorList>
    </citation>
    <scope>IDENTIFICATION</scope>
</reference>
<dbReference type="PANTHER" id="PTHR23358">
    <property type="entry name" value="METHYLCYTOSINE DIOXYGENASE TET"/>
    <property type="match status" value="1"/>
</dbReference>
<keyword evidence="17" id="KW-1185">Reference proteome</keyword>
<feature type="compositionally biased region" description="Basic and acidic residues" evidence="15">
    <location>
        <begin position="853"/>
        <end position="873"/>
    </location>
</feature>
<evidence type="ECO:0000256" key="6">
    <source>
        <dbReference type="ARBA" id="ARBA00022833"/>
    </source>
</evidence>
<keyword evidence="5 12" id="KW-0863">Zinc-finger</keyword>
<feature type="coiled-coil region" evidence="14">
    <location>
        <begin position="2096"/>
        <end position="2123"/>
    </location>
</feature>